<feature type="domain" description="Mon2/Sec7/BIG1-like HDS" evidence="2">
    <location>
        <begin position="136"/>
        <end position="197"/>
    </location>
</feature>
<dbReference type="AlphaFoldDB" id="A0A9K3D7Z4"/>
<evidence type="ECO:0000313" key="3">
    <source>
        <dbReference type="EMBL" id="GIQ89305.1"/>
    </source>
</evidence>
<protein>
    <recommendedName>
        <fullName evidence="2">Mon2/Sec7/BIG1-like HDS domain-containing protein</fullName>
    </recommendedName>
</protein>
<accession>A0A9K3D7Z4</accession>
<sequence length="209" mass="22402">EVQESLSAGDPSVRMHSLTKIVEVAKYNLYGSGRGWYSVLTIWSEVVAYLNSLACMGSEDSKDTETQGGETRVMLACQAVDLIKQLVLSVFTNAPGSTANETERERERERASAPESVNEVSDSVALTPGGGEVVVTFETKALVPFSYIVQHTPSVSVVEYVLACLQQITGMHSAGIKGGWGVCMDVAAITVRKAEAAVSTILKRRQAGE</sequence>
<organism evidence="3 4">
    <name type="scientific">Kipferlia bialata</name>
    <dbReference type="NCBI Taxonomy" id="797122"/>
    <lineage>
        <taxon>Eukaryota</taxon>
        <taxon>Metamonada</taxon>
        <taxon>Carpediemonas-like organisms</taxon>
        <taxon>Kipferlia</taxon>
    </lineage>
</organism>
<evidence type="ECO:0000256" key="1">
    <source>
        <dbReference type="SAM" id="MobiDB-lite"/>
    </source>
</evidence>
<feature type="non-terminal residue" evidence="3">
    <location>
        <position position="1"/>
    </location>
</feature>
<evidence type="ECO:0000259" key="2">
    <source>
        <dbReference type="Pfam" id="PF09324"/>
    </source>
</evidence>
<dbReference type="OrthoDB" id="430364at2759"/>
<dbReference type="EMBL" id="BDIP01004904">
    <property type="protein sequence ID" value="GIQ89305.1"/>
    <property type="molecule type" value="Genomic_DNA"/>
</dbReference>
<reference evidence="3 4" key="1">
    <citation type="journal article" date="2018" name="PLoS ONE">
        <title>The draft genome of Kipferlia bialata reveals reductive genome evolution in fornicate parasites.</title>
        <authorList>
            <person name="Tanifuji G."/>
            <person name="Takabayashi S."/>
            <person name="Kume K."/>
            <person name="Takagi M."/>
            <person name="Nakayama T."/>
            <person name="Kamikawa R."/>
            <person name="Inagaki Y."/>
            <person name="Hashimoto T."/>
        </authorList>
    </citation>
    <scope>NUCLEOTIDE SEQUENCE [LARGE SCALE GENOMIC DNA]</scope>
    <source>
        <strain evidence="3">NY0173</strain>
    </source>
</reference>
<feature type="region of interest" description="Disordered" evidence="1">
    <location>
        <begin position="96"/>
        <end position="117"/>
    </location>
</feature>
<keyword evidence="4" id="KW-1185">Reference proteome</keyword>
<dbReference type="Proteomes" id="UP000265618">
    <property type="component" value="Unassembled WGS sequence"/>
</dbReference>
<proteinExistence type="predicted"/>
<feature type="compositionally biased region" description="Basic and acidic residues" evidence="1">
    <location>
        <begin position="101"/>
        <end position="112"/>
    </location>
</feature>
<dbReference type="Pfam" id="PF09324">
    <property type="entry name" value="Sec7-like_HDS"/>
    <property type="match status" value="1"/>
</dbReference>
<dbReference type="InterPro" id="IPR015403">
    <property type="entry name" value="Mon2/Sec7/BIG1-like_HDS"/>
</dbReference>
<name>A0A9K3D7Z4_9EUKA</name>
<comment type="caution">
    <text evidence="3">The sequence shown here is derived from an EMBL/GenBank/DDBJ whole genome shotgun (WGS) entry which is preliminary data.</text>
</comment>
<evidence type="ECO:0000313" key="4">
    <source>
        <dbReference type="Proteomes" id="UP000265618"/>
    </source>
</evidence>
<feature type="non-terminal residue" evidence="3">
    <location>
        <position position="209"/>
    </location>
</feature>
<gene>
    <name evidence="3" type="ORF">KIPB_011736</name>
</gene>